<feature type="binding site" evidence="13">
    <location>
        <position position="182"/>
    </location>
    <ligand>
        <name>substrate</name>
    </ligand>
</feature>
<evidence type="ECO:0000313" key="16">
    <source>
        <dbReference type="Proteomes" id="UP000298049"/>
    </source>
</evidence>
<evidence type="ECO:0000256" key="3">
    <source>
        <dbReference type="ARBA" id="ARBA00004939"/>
    </source>
</evidence>
<dbReference type="HAMAP" id="MF_00147_B">
    <property type="entry name" value="TIM_B"/>
    <property type="match status" value="1"/>
</dbReference>
<dbReference type="GO" id="GO:0006094">
    <property type="term" value="P:gluconeogenesis"/>
    <property type="evidence" value="ECO:0007669"/>
    <property type="project" value="UniProtKB-UniRule"/>
</dbReference>
<evidence type="ECO:0000256" key="2">
    <source>
        <dbReference type="ARBA" id="ARBA00004742"/>
    </source>
</evidence>
<dbReference type="InterPro" id="IPR013785">
    <property type="entry name" value="Aldolase_TIM"/>
</dbReference>
<dbReference type="InterPro" id="IPR020861">
    <property type="entry name" value="Triosephosphate_isomerase_AS"/>
</dbReference>
<evidence type="ECO:0000256" key="8">
    <source>
        <dbReference type="ARBA" id="ARBA00022432"/>
    </source>
</evidence>
<dbReference type="EMBL" id="CP031093">
    <property type="protein sequence ID" value="QCF27392.1"/>
    <property type="molecule type" value="Genomic_DNA"/>
</dbReference>
<dbReference type="Pfam" id="PF00121">
    <property type="entry name" value="TIM"/>
    <property type="match status" value="1"/>
</dbReference>
<evidence type="ECO:0000256" key="13">
    <source>
        <dbReference type="HAMAP-Rule" id="MF_00147"/>
    </source>
</evidence>
<evidence type="ECO:0000313" key="15">
    <source>
        <dbReference type="EMBL" id="QCF27392.1"/>
    </source>
</evidence>
<dbReference type="GO" id="GO:0019563">
    <property type="term" value="P:glycerol catabolic process"/>
    <property type="evidence" value="ECO:0007669"/>
    <property type="project" value="TreeGrafter"/>
</dbReference>
<comment type="subunit">
    <text evidence="5 13 14">Homodimer.</text>
</comment>
<dbReference type="SUPFAM" id="SSF51351">
    <property type="entry name" value="Triosephosphate isomerase (TIM)"/>
    <property type="match status" value="1"/>
</dbReference>
<comment type="function">
    <text evidence="12 13">Involved in the gluconeogenesis. Catalyzes stereospecifically the conversion of dihydroxyacetone phosphate (DHAP) to D-glyceraldehyde-3-phosphate (G3P).</text>
</comment>
<organism evidence="15 16">
    <name type="scientific">Hydrocarboniclastica marina</name>
    <dbReference type="NCBI Taxonomy" id="2259620"/>
    <lineage>
        <taxon>Bacteria</taxon>
        <taxon>Pseudomonadati</taxon>
        <taxon>Pseudomonadota</taxon>
        <taxon>Gammaproteobacteria</taxon>
        <taxon>Alteromonadales</taxon>
        <taxon>Alteromonadaceae</taxon>
        <taxon>Hydrocarboniclastica</taxon>
    </lineage>
</organism>
<dbReference type="FunFam" id="3.20.20.70:FF:000020">
    <property type="entry name" value="Triosephosphate isomerase"/>
    <property type="match status" value="1"/>
</dbReference>
<evidence type="ECO:0000256" key="9">
    <source>
        <dbReference type="ARBA" id="ARBA00022490"/>
    </source>
</evidence>
<evidence type="ECO:0000256" key="1">
    <source>
        <dbReference type="ARBA" id="ARBA00000474"/>
    </source>
</evidence>
<gene>
    <name evidence="13" type="primary">tpiA</name>
    <name evidence="15" type="ORF">soil367_16465</name>
</gene>
<reference evidence="15 16" key="1">
    <citation type="submission" date="2018-07" db="EMBL/GenBank/DDBJ databases">
        <title>Marsedoiliclastica nanhaica gen. nov. sp. nov., a novel marine hydrocarbonoclastic bacterium isolated from an in-situ enriched hydrocarbon-degrading consortium in deep-sea sediment.</title>
        <authorList>
            <person name="Dong C."/>
            <person name="Ma T."/>
            <person name="Liu R."/>
            <person name="Shao Z."/>
        </authorList>
    </citation>
    <scope>NUCLEOTIDE SEQUENCE [LARGE SCALE GENOMIC DNA]</scope>
    <source>
        <strain evidence="16">soil36-7</strain>
    </source>
</reference>
<dbReference type="PROSITE" id="PS00171">
    <property type="entry name" value="TIM_1"/>
    <property type="match status" value="1"/>
</dbReference>
<feature type="binding site" evidence="13">
    <location>
        <begin position="241"/>
        <end position="242"/>
    </location>
    <ligand>
        <name>substrate</name>
    </ligand>
</feature>
<sequence>MRQHRQRIVAGNWKMHGSRSFVSEYVPALLGKLDTLDADTRVVLIPPSIYIGEVRAQVQNRATQQPRITWGAQNVSAEAEGAFTGEIAAEMARDQGCDYCIVGHSERRHLFAETDEVVAAKVEQIVAHGLTAIVCVGETLSQRQAGQAEQVVARQVEACLAKVPGNSWDKIVLAYEPVWAIGTGKTASAGDAQAIHASIRKVLENMQAPAQTIPLLYGGSVKPDNAEELFAQPDIDGGLVGGASLDAESFSAICRAC</sequence>
<dbReference type="OrthoDB" id="9809429at2"/>
<name>A0A4P7XLV0_9ALTE</name>
<keyword evidence="16" id="KW-1185">Reference proteome</keyword>
<feature type="binding site" evidence="13">
    <location>
        <position position="220"/>
    </location>
    <ligand>
        <name>substrate</name>
    </ligand>
</feature>
<dbReference type="PANTHER" id="PTHR21139:SF42">
    <property type="entry name" value="TRIOSEPHOSPHATE ISOMERASE"/>
    <property type="match status" value="1"/>
</dbReference>
<evidence type="ECO:0000256" key="4">
    <source>
        <dbReference type="ARBA" id="ARBA00007422"/>
    </source>
</evidence>
<evidence type="ECO:0000256" key="6">
    <source>
        <dbReference type="ARBA" id="ARBA00011940"/>
    </source>
</evidence>
<keyword evidence="10 13" id="KW-0324">Glycolysis</keyword>
<dbReference type="EC" id="5.3.1.1" evidence="6 13"/>
<evidence type="ECO:0000256" key="11">
    <source>
        <dbReference type="ARBA" id="ARBA00023235"/>
    </source>
</evidence>
<comment type="catalytic activity">
    <reaction evidence="1 13 14">
        <text>D-glyceraldehyde 3-phosphate = dihydroxyacetone phosphate</text>
        <dbReference type="Rhea" id="RHEA:18585"/>
        <dbReference type="ChEBI" id="CHEBI:57642"/>
        <dbReference type="ChEBI" id="CHEBI:59776"/>
        <dbReference type="EC" id="5.3.1.1"/>
    </reaction>
</comment>
<dbReference type="NCBIfam" id="TIGR00419">
    <property type="entry name" value="tim"/>
    <property type="match status" value="1"/>
</dbReference>
<proteinExistence type="inferred from homology"/>
<accession>A0A4P7XLV0</accession>
<dbReference type="PANTHER" id="PTHR21139">
    <property type="entry name" value="TRIOSEPHOSPHATE ISOMERASE"/>
    <property type="match status" value="1"/>
</dbReference>
<dbReference type="CDD" id="cd00311">
    <property type="entry name" value="TIM"/>
    <property type="match status" value="1"/>
</dbReference>
<evidence type="ECO:0000256" key="14">
    <source>
        <dbReference type="RuleBase" id="RU363013"/>
    </source>
</evidence>
<feature type="binding site" evidence="13">
    <location>
        <begin position="12"/>
        <end position="14"/>
    </location>
    <ligand>
        <name>substrate</name>
    </ligand>
</feature>
<comment type="pathway">
    <text evidence="2 13 14">Carbohydrate biosynthesis; gluconeogenesis.</text>
</comment>
<comment type="pathway">
    <text evidence="13 14">Carbohydrate degradation; glycolysis; D-glyceraldehyde 3-phosphate from glycerone phosphate: step 1/1.</text>
</comment>
<dbReference type="InterPro" id="IPR035990">
    <property type="entry name" value="TIM_sf"/>
</dbReference>
<dbReference type="GO" id="GO:0004807">
    <property type="term" value="F:triose-phosphate isomerase activity"/>
    <property type="evidence" value="ECO:0007669"/>
    <property type="project" value="UniProtKB-UniRule"/>
</dbReference>
<dbReference type="GO" id="GO:0046166">
    <property type="term" value="P:glyceraldehyde-3-phosphate biosynthetic process"/>
    <property type="evidence" value="ECO:0007669"/>
    <property type="project" value="TreeGrafter"/>
</dbReference>
<evidence type="ECO:0000256" key="10">
    <source>
        <dbReference type="ARBA" id="ARBA00023152"/>
    </source>
</evidence>
<feature type="active site" description="Electrophile" evidence="13">
    <location>
        <position position="104"/>
    </location>
</feature>
<keyword evidence="11 13" id="KW-0413">Isomerase</keyword>
<dbReference type="AlphaFoldDB" id="A0A4P7XLV0"/>
<dbReference type="GO" id="GO:0006096">
    <property type="term" value="P:glycolytic process"/>
    <property type="evidence" value="ECO:0007669"/>
    <property type="project" value="UniProtKB-UniRule"/>
</dbReference>
<dbReference type="Proteomes" id="UP000298049">
    <property type="component" value="Chromosome"/>
</dbReference>
<dbReference type="InterPro" id="IPR000652">
    <property type="entry name" value="Triosephosphate_isomerase"/>
</dbReference>
<evidence type="ECO:0000256" key="7">
    <source>
        <dbReference type="ARBA" id="ARBA00019397"/>
    </source>
</evidence>
<feature type="active site" description="Proton acceptor" evidence="13">
    <location>
        <position position="176"/>
    </location>
</feature>
<comment type="pathway">
    <text evidence="3">Carbohydrate metabolism; erythritol degradation.</text>
</comment>
<dbReference type="PROSITE" id="PS51440">
    <property type="entry name" value="TIM_2"/>
    <property type="match status" value="1"/>
</dbReference>
<dbReference type="Gene3D" id="3.20.20.70">
    <property type="entry name" value="Aldolase class I"/>
    <property type="match status" value="1"/>
</dbReference>
<evidence type="ECO:0000256" key="12">
    <source>
        <dbReference type="ARBA" id="ARBA00055680"/>
    </source>
</evidence>
<dbReference type="UniPathway" id="UPA00109">
    <property type="reaction ID" value="UER00189"/>
</dbReference>
<dbReference type="InterPro" id="IPR022896">
    <property type="entry name" value="TrioseP_Isoase_bac/euk"/>
</dbReference>
<evidence type="ECO:0000256" key="5">
    <source>
        <dbReference type="ARBA" id="ARBA00011738"/>
    </source>
</evidence>
<protein>
    <recommendedName>
        <fullName evidence="7 13">Triosephosphate isomerase</fullName>
        <shortName evidence="13">TIM</shortName>
        <shortName evidence="13">TPI</shortName>
        <ecNumber evidence="6 13">5.3.1.1</ecNumber>
    </recommendedName>
    <alternativeName>
        <fullName evidence="13">Triose-phosphate isomerase</fullName>
    </alternativeName>
</protein>
<dbReference type="RefSeq" id="WP_136550105.1">
    <property type="nucleotide sequence ID" value="NZ_CP031093.1"/>
</dbReference>
<keyword evidence="9 13" id="KW-0963">Cytoplasm</keyword>
<dbReference type="KEGG" id="hmi:soil367_16465"/>
<comment type="similarity">
    <text evidence="4 13 14">Belongs to the triosephosphate isomerase family.</text>
</comment>
<keyword evidence="8 13" id="KW-0312">Gluconeogenesis</keyword>
<dbReference type="UniPathway" id="UPA00138"/>
<comment type="subcellular location">
    <subcellularLocation>
        <location evidence="13 14">Cytoplasm</location>
    </subcellularLocation>
</comment>
<dbReference type="GO" id="GO:0005829">
    <property type="term" value="C:cytosol"/>
    <property type="evidence" value="ECO:0007669"/>
    <property type="project" value="TreeGrafter"/>
</dbReference>